<dbReference type="GO" id="GO:0048038">
    <property type="term" value="F:quinone binding"/>
    <property type="evidence" value="ECO:0007669"/>
    <property type="project" value="InterPro"/>
</dbReference>
<dbReference type="Pfam" id="PF02728">
    <property type="entry name" value="Cu_amine_oxidN3"/>
    <property type="match status" value="1"/>
</dbReference>
<keyword evidence="1" id="KW-0479">Metal-binding</keyword>
<dbReference type="InterPro" id="IPR015800">
    <property type="entry name" value="Cu_amine_oxidase_N2"/>
</dbReference>
<evidence type="ECO:0000256" key="1">
    <source>
        <dbReference type="RuleBase" id="RU000672"/>
    </source>
</evidence>
<dbReference type="InterPro" id="IPR000269">
    <property type="entry name" value="Cu_amine_oxidase"/>
</dbReference>
<sequence>MEIIKGAADYKPNIRFTEISLREPPKEQVWKFVMDGTSVSQPREADVIMLDGRHIIEATVDLAAGKVKSWKPIEGAQGMVLLDDFASVQSIINNSKEFAEAVKKRGISDPSKVVTTPLTGRLFRR</sequence>
<dbReference type="EC" id="1.4.3.-" evidence="1"/>
<dbReference type="GO" id="GO:0008131">
    <property type="term" value="F:primary methylamine oxidase activity"/>
    <property type="evidence" value="ECO:0007669"/>
    <property type="project" value="InterPro"/>
</dbReference>
<comment type="similarity">
    <text evidence="1">Belongs to the copper/topaquinone oxidase family.</text>
</comment>
<gene>
    <name evidence="4" type="primary">tynA_2</name>
    <name evidence="4" type="ORF">NCTC12120_06692</name>
</gene>
<proteinExistence type="inferred from homology"/>
<keyword evidence="1 4" id="KW-0560">Oxidoreductase</keyword>
<dbReference type="Pfam" id="PF02727">
    <property type="entry name" value="Cu_amine_oxidN2"/>
    <property type="match status" value="1"/>
</dbReference>
<comment type="PTM">
    <text evidence="1">Topaquinone (TPQ) is generated by copper-dependent autoxidation of a specific tyrosyl residue.</text>
</comment>
<reference evidence="4 5" key="1">
    <citation type="submission" date="2018-06" db="EMBL/GenBank/DDBJ databases">
        <authorList>
            <consortium name="Pathogen Informatics"/>
            <person name="Doyle S."/>
        </authorList>
    </citation>
    <scope>NUCLEOTIDE SEQUENCE [LARGE SCALE GENOMIC DNA]</scope>
    <source>
        <strain evidence="4 5">NCTC12120</strain>
    </source>
</reference>
<dbReference type="InterPro" id="IPR015802">
    <property type="entry name" value="Cu_amine_oxidase_N3"/>
</dbReference>
<comment type="cofactor">
    <cofactor evidence="1">
        <name>Cu cation</name>
        <dbReference type="ChEBI" id="CHEBI:23378"/>
    </cofactor>
    <text evidence="1">Contains 1 topaquinone per subunit.</text>
</comment>
<evidence type="ECO:0000313" key="5">
    <source>
        <dbReference type="Proteomes" id="UP000251197"/>
    </source>
</evidence>
<dbReference type="GO" id="GO:0009308">
    <property type="term" value="P:amine metabolic process"/>
    <property type="evidence" value="ECO:0007669"/>
    <property type="project" value="UniProtKB-UniRule"/>
</dbReference>
<dbReference type="PANTHER" id="PTHR10638:SF41">
    <property type="entry name" value="AMINE OXIDASE"/>
    <property type="match status" value="1"/>
</dbReference>
<feature type="domain" description="Copper amine oxidase N3-terminal" evidence="3">
    <location>
        <begin position="79"/>
        <end position="119"/>
    </location>
</feature>
<dbReference type="Proteomes" id="UP000251197">
    <property type="component" value="Unassembled WGS sequence"/>
</dbReference>
<evidence type="ECO:0000259" key="3">
    <source>
        <dbReference type="Pfam" id="PF02728"/>
    </source>
</evidence>
<keyword evidence="1" id="KW-0186">Copper</keyword>
<dbReference type="InterPro" id="IPR016182">
    <property type="entry name" value="Cu_amine_oxidase_N-reg"/>
</dbReference>
<dbReference type="AlphaFoldDB" id="A0A2X3IMX5"/>
<dbReference type="Gene3D" id="3.10.450.40">
    <property type="match status" value="2"/>
</dbReference>
<dbReference type="PANTHER" id="PTHR10638">
    <property type="entry name" value="COPPER AMINE OXIDASE"/>
    <property type="match status" value="1"/>
</dbReference>
<keyword evidence="1" id="KW-0801">TPQ</keyword>
<name>A0A2X3IMX5_9ENTR</name>
<dbReference type="GO" id="GO:0005507">
    <property type="term" value="F:copper ion binding"/>
    <property type="evidence" value="ECO:0007669"/>
    <property type="project" value="InterPro"/>
</dbReference>
<evidence type="ECO:0000313" key="4">
    <source>
        <dbReference type="EMBL" id="SQC93578.1"/>
    </source>
</evidence>
<dbReference type="EMBL" id="UAVU01000011">
    <property type="protein sequence ID" value="SQC93578.1"/>
    <property type="molecule type" value="Genomic_DNA"/>
</dbReference>
<feature type="domain" description="Copper amine oxidase N2-terminal" evidence="2">
    <location>
        <begin position="3"/>
        <end position="72"/>
    </location>
</feature>
<dbReference type="SUPFAM" id="SSF54416">
    <property type="entry name" value="Amine oxidase N-terminal region"/>
    <property type="match status" value="2"/>
</dbReference>
<protein>
    <recommendedName>
        <fullName evidence="1">Amine oxidase</fullName>
        <ecNumber evidence="1">1.4.3.-</ecNumber>
    </recommendedName>
</protein>
<accession>A0A2X3IMX5</accession>
<evidence type="ECO:0000259" key="2">
    <source>
        <dbReference type="Pfam" id="PF02727"/>
    </source>
</evidence>
<organism evidence="4 5">
    <name type="scientific">Cedecea neteri</name>
    <dbReference type="NCBI Taxonomy" id="158822"/>
    <lineage>
        <taxon>Bacteria</taxon>
        <taxon>Pseudomonadati</taxon>
        <taxon>Pseudomonadota</taxon>
        <taxon>Gammaproteobacteria</taxon>
        <taxon>Enterobacterales</taxon>
        <taxon>Enterobacteriaceae</taxon>
        <taxon>Cedecea</taxon>
    </lineage>
</organism>